<accession>A0ABU3B2Y5</accession>
<dbReference type="RefSeq" id="WP_311585940.1">
    <property type="nucleotide sequence ID" value="NZ_JAVRFH010000153.1"/>
</dbReference>
<sequence length="75" mass="7796">MDPSEVRLLRALAEESTPVGRVTATGLSPSAAASALHALLAKTGAANATQLVVLAHSWKLLPTKQDHRGRNGASR</sequence>
<organism evidence="1 2">
    <name type="scientific">Streptomyces lancefieldiae</name>
    <dbReference type="NCBI Taxonomy" id="3075520"/>
    <lineage>
        <taxon>Bacteria</taxon>
        <taxon>Bacillati</taxon>
        <taxon>Actinomycetota</taxon>
        <taxon>Actinomycetes</taxon>
        <taxon>Kitasatosporales</taxon>
        <taxon>Streptomycetaceae</taxon>
        <taxon>Streptomyces</taxon>
    </lineage>
</organism>
<evidence type="ECO:0000313" key="2">
    <source>
        <dbReference type="Proteomes" id="UP001180724"/>
    </source>
</evidence>
<gene>
    <name evidence="1" type="ORF">RM812_41005</name>
</gene>
<reference evidence="1" key="1">
    <citation type="submission" date="2024-05" db="EMBL/GenBank/DDBJ databases">
        <title>30 novel species of actinomycetes from the DSMZ collection.</title>
        <authorList>
            <person name="Nouioui I."/>
        </authorList>
    </citation>
    <scope>NUCLEOTIDE SEQUENCE</scope>
    <source>
        <strain evidence="1">DSM 40712</strain>
    </source>
</reference>
<evidence type="ECO:0000313" key="1">
    <source>
        <dbReference type="EMBL" id="MDT0616470.1"/>
    </source>
</evidence>
<keyword evidence="2" id="KW-1185">Reference proteome</keyword>
<protein>
    <recommendedName>
        <fullName evidence="3">HTH luxR-type domain-containing protein</fullName>
    </recommendedName>
</protein>
<dbReference type="EMBL" id="JAVRFH010000153">
    <property type="protein sequence ID" value="MDT0616470.1"/>
    <property type="molecule type" value="Genomic_DNA"/>
</dbReference>
<comment type="caution">
    <text evidence="1">The sequence shown here is derived from an EMBL/GenBank/DDBJ whole genome shotgun (WGS) entry which is preliminary data.</text>
</comment>
<name>A0ABU3B2Y5_9ACTN</name>
<proteinExistence type="predicted"/>
<evidence type="ECO:0008006" key="3">
    <source>
        <dbReference type="Google" id="ProtNLM"/>
    </source>
</evidence>
<dbReference type="Proteomes" id="UP001180724">
    <property type="component" value="Unassembled WGS sequence"/>
</dbReference>